<dbReference type="Proteomes" id="UP000028828">
    <property type="component" value="Unassembled WGS sequence"/>
</dbReference>
<accession>A0A086J870</accession>
<dbReference type="AlphaFoldDB" id="A0A086J870"/>
<sequence>MLLELPPFLHQNGKKAGTRTRVSTAKSGRFCPLAFLFQHRLLPRDDGGEPHCRAVPVVGHQVIHFWHLSLPLRCMLRRKEDSQETRLECRSTASLLLTRLPSPFSPHPCATPPVALQSLHAPFVLLSPPKQRRRPVSVRRLHVLSSLSPFSSLRPSVLLSMLLPQLLTCAPHRVQWSHFRIREAPLFVRTLQRVAPLVWQREAPRCFPHLARRSVRLIAGV</sequence>
<proteinExistence type="predicted"/>
<dbReference type="EMBL" id="AEYI02002415">
    <property type="protein sequence ID" value="KFG28338.1"/>
    <property type="molecule type" value="Genomic_DNA"/>
</dbReference>
<reference evidence="1 2" key="1">
    <citation type="submission" date="2014-03" db="EMBL/GenBank/DDBJ databases">
        <authorList>
            <person name="Sibley D."/>
            <person name="Venepally P."/>
            <person name="Karamycheva S."/>
            <person name="Hadjithomas M."/>
            <person name="Khan A."/>
            <person name="Brunk B."/>
            <person name="Roos D."/>
            <person name="Caler E."/>
            <person name="Lorenzi H."/>
        </authorList>
    </citation>
    <scope>NUCLEOTIDE SEQUENCE [LARGE SCALE GENOMIC DNA]</scope>
    <source>
        <strain evidence="2">p89</strain>
    </source>
</reference>
<name>A0A086J870_TOXGO</name>
<dbReference type="VEuPathDB" id="ToxoDB:TGP89_220585"/>
<gene>
    <name evidence="1" type="ORF">TGP89_220585</name>
</gene>
<evidence type="ECO:0000313" key="2">
    <source>
        <dbReference type="Proteomes" id="UP000028828"/>
    </source>
</evidence>
<protein>
    <submittedName>
        <fullName evidence="1">Uncharacterized protein</fullName>
    </submittedName>
</protein>
<organism evidence="1 2">
    <name type="scientific">Toxoplasma gondii p89</name>
    <dbReference type="NCBI Taxonomy" id="943119"/>
    <lineage>
        <taxon>Eukaryota</taxon>
        <taxon>Sar</taxon>
        <taxon>Alveolata</taxon>
        <taxon>Apicomplexa</taxon>
        <taxon>Conoidasida</taxon>
        <taxon>Coccidia</taxon>
        <taxon>Eucoccidiorida</taxon>
        <taxon>Eimeriorina</taxon>
        <taxon>Sarcocystidae</taxon>
        <taxon>Toxoplasma</taxon>
    </lineage>
</organism>
<evidence type="ECO:0000313" key="1">
    <source>
        <dbReference type="EMBL" id="KFG28338.1"/>
    </source>
</evidence>
<comment type="caution">
    <text evidence="1">The sequence shown here is derived from an EMBL/GenBank/DDBJ whole genome shotgun (WGS) entry which is preliminary data.</text>
</comment>